<dbReference type="InterPro" id="IPR013216">
    <property type="entry name" value="Methyltransf_11"/>
</dbReference>
<dbReference type="KEGG" id="mhey:H2LOC_013325"/>
<dbReference type="Gene3D" id="3.40.50.150">
    <property type="entry name" value="Vaccinia Virus protein VP39"/>
    <property type="match status" value="1"/>
</dbReference>
<dbReference type="GO" id="GO:0008757">
    <property type="term" value="F:S-adenosylmethionine-dependent methyltransferase activity"/>
    <property type="evidence" value="ECO:0007669"/>
    <property type="project" value="InterPro"/>
</dbReference>
<dbReference type="AlphaFoldDB" id="A0A6B8KJ60"/>
<name>A0A6B8KJ60_9HYPH</name>
<accession>A0A6B8KJ60</accession>
<evidence type="ECO:0000313" key="2">
    <source>
        <dbReference type="EMBL" id="QGM46598.1"/>
    </source>
</evidence>
<dbReference type="GO" id="GO:0032259">
    <property type="term" value="P:methylation"/>
    <property type="evidence" value="ECO:0007669"/>
    <property type="project" value="UniProtKB-KW"/>
</dbReference>
<sequence length="239" mass="26487">MESTLSFERVMQARAAVTNHFIRGLGIEVGAGSRPFPVPDHVQVLYGDIRDSGRLEAYFKSDKIVGGDRVFDAQTMAGFEINSLDFVLSGHVVEHLWDPIGSIVNTISAVKPGGVFILAVPDMRFTFDRDRPETTTEHVLADYTDGGAGTAKQAYTEHLRYCHPIMTGGQHYSEAEIERQASICAVNRSKFDVHVHAWTMAGFGDLLKATRAFSPFEVEFAIPIENENIFVLKKKHSNA</sequence>
<proteinExistence type="predicted"/>
<evidence type="ECO:0000313" key="3">
    <source>
        <dbReference type="Proteomes" id="UP000309061"/>
    </source>
</evidence>
<dbReference type="OrthoDB" id="9787738at2"/>
<keyword evidence="2" id="KW-0489">Methyltransferase</keyword>
<evidence type="ECO:0000259" key="1">
    <source>
        <dbReference type="Pfam" id="PF08241"/>
    </source>
</evidence>
<feature type="domain" description="Methyltransferase type 11" evidence="1">
    <location>
        <begin position="69"/>
        <end position="118"/>
    </location>
</feature>
<keyword evidence="2" id="KW-0808">Transferase</keyword>
<dbReference type="SUPFAM" id="SSF53335">
    <property type="entry name" value="S-adenosyl-L-methionine-dependent methyltransferases"/>
    <property type="match status" value="1"/>
</dbReference>
<dbReference type="RefSeq" id="WP_136496827.1">
    <property type="nucleotide sequence ID" value="NZ_CP046052.1"/>
</dbReference>
<dbReference type="Pfam" id="PF08241">
    <property type="entry name" value="Methyltransf_11"/>
    <property type="match status" value="1"/>
</dbReference>
<organism evidence="2 3">
    <name type="scientific">Methylocystis heyeri</name>
    <dbReference type="NCBI Taxonomy" id="391905"/>
    <lineage>
        <taxon>Bacteria</taxon>
        <taxon>Pseudomonadati</taxon>
        <taxon>Pseudomonadota</taxon>
        <taxon>Alphaproteobacteria</taxon>
        <taxon>Hyphomicrobiales</taxon>
        <taxon>Methylocystaceae</taxon>
        <taxon>Methylocystis</taxon>
    </lineage>
</organism>
<dbReference type="InterPro" id="IPR029063">
    <property type="entry name" value="SAM-dependent_MTases_sf"/>
</dbReference>
<dbReference type="EMBL" id="CP046052">
    <property type="protein sequence ID" value="QGM46598.1"/>
    <property type="molecule type" value="Genomic_DNA"/>
</dbReference>
<reference evidence="2 3" key="1">
    <citation type="submission" date="2019-11" db="EMBL/GenBank/DDBJ databases">
        <title>The genome sequence of Methylocystis heyeri.</title>
        <authorList>
            <person name="Oshkin I.Y."/>
            <person name="Miroshnikov K."/>
            <person name="Dedysh S.N."/>
        </authorList>
    </citation>
    <scope>NUCLEOTIDE SEQUENCE [LARGE SCALE GENOMIC DNA]</scope>
    <source>
        <strain evidence="2 3">H2</strain>
    </source>
</reference>
<gene>
    <name evidence="2" type="ORF">H2LOC_013325</name>
</gene>
<keyword evidence="3" id="KW-1185">Reference proteome</keyword>
<protein>
    <submittedName>
        <fullName evidence="2">Methyltransferase domain-containing protein</fullName>
    </submittedName>
</protein>
<dbReference type="Proteomes" id="UP000309061">
    <property type="component" value="Chromosome"/>
</dbReference>